<evidence type="ECO:0000313" key="3">
    <source>
        <dbReference type="Proteomes" id="UP001597112"/>
    </source>
</evidence>
<gene>
    <name evidence="2" type="ORF">ACFQ21_02600</name>
</gene>
<proteinExistence type="predicted"/>
<feature type="transmembrane region" description="Helical" evidence="1">
    <location>
        <begin position="38"/>
        <end position="57"/>
    </location>
</feature>
<reference evidence="3" key="1">
    <citation type="journal article" date="2019" name="Int. J. Syst. Evol. Microbiol.">
        <title>The Global Catalogue of Microorganisms (GCM) 10K type strain sequencing project: providing services to taxonomists for standard genome sequencing and annotation.</title>
        <authorList>
            <consortium name="The Broad Institute Genomics Platform"/>
            <consortium name="The Broad Institute Genome Sequencing Center for Infectious Disease"/>
            <person name="Wu L."/>
            <person name="Ma J."/>
        </authorList>
    </citation>
    <scope>NUCLEOTIDE SEQUENCE [LARGE SCALE GENOMIC DNA]</scope>
    <source>
        <strain evidence="3">CCUG 58938</strain>
    </source>
</reference>
<evidence type="ECO:0000313" key="2">
    <source>
        <dbReference type="EMBL" id="MFD0998172.1"/>
    </source>
</evidence>
<organism evidence="2 3">
    <name type="scientific">Ohtaekwangia kribbensis</name>
    <dbReference type="NCBI Taxonomy" id="688913"/>
    <lineage>
        <taxon>Bacteria</taxon>
        <taxon>Pseudomonadati</taxon>
        <taxon>Bacteroidota</taxon>
        <taxon>Cytophagia</taxon>
        <taxon>Cytophagales</taxon>
        <taxon>Fulvivirgaceae</taxon>
        <taxon>Ohtaekwangia</taxon>
    </lineage>
</organism>
<feature type="transmembrane region" description="Helical" evidence="1">
    <location>
        <begin position="66"/>
        <end position="91"/>
    </location>
</feature>
<dbReference type="RefSeq" id="WP_377574420.1">
    <property type="nucleotide sequence ID" value="NZ_JBHTKA010000001.1"/>
</dbReference>
<name>A0ABW3JZE1_9BACT</name>
<sequence>MKSRTFKLFLFSGAILLGTILTATFWDSLELGTNKIRLAVTTTIAFGISIAGLIVGIGEIGKQRPLLFWIGFVGHIIVIGVFAFTITYAIMQ</sequence>
<protein>
    <submittedName>
        <fullName evidence="2">Uncharacterized protein</fullName>
    </submittedName>
</protein>
<keyword evidence="1" id="KW-1133">Transmembrane helix</keyword>
<keyword evidence="1" id="KW-0812">Transmembrane</keyword>
<dbReference type="EMBL" id="JBHTKA010000001">
    <property type="protein sequence ID" value="MFD0998172.1"/>
    <property type="molecule type" value="Genomic_DNA"/>
</dbReference>
<dbReference type="Proteomes" id="UP001597112">
    <property type="component" value="Unassembled WGS sequence"/>
</dbReference>
<evidence type="ECO:0000256" key="1">
    <source>
        <dbReference type="SAM" id="Phobius"/>
    </source>
</evidence>
<comment type="caution">
    <text evidence="2">The sequence shown here is derived from an EMBL/GenBank/DDBJ whole genome shotgun (WGS) entry which is preliminary data.</text>
</comment>
<accession>A0ABW3JZE1</accession>
<keyword evidence="3" id="KW-1185">Reference proteome</keyword>
<keyword evidence="1" id="KW-0472">Membrane</keyword>